<dbReference type="OrthoDB" id="9790669at2"/>
<dbReference type="InterPro" id="IPR013656">
    <property type="entry name" value="PAS_4"/>
</dbReference>
<feature type="domain" description="Response regulatory" evidence="11">
    <location>
        <begin position="5"/>
        <end position="121"/>
    </location>
</feature>
<dbReference type="CDD" id="cd16922">
    <property type="entry name" value="HATPase_EvgS-ArcB-TorS-like"/>
    <property type="match status" value="1"/>
</dbReference>
<feature type="domain" description="Response regulatory" evidence="11">
    <location>
        <begin position="537"/>
        <end position="650"/>
    </location>
</feature>
<evidence type="ECO:0000256" key="3">
    <source>
        <dbReference type="ARBA" id="ARBA00012438"/>
    </source>
</evidence>
<protein>
    <recommendedName>
        <fullName evidence="8">Circadian input-output histidine kinase CikA</fullName>
        <ecNumber evidence="3">2.7.13.3</ecNumber>
    </recommendedName>
</protein>
<keyword evidence="13" id="KW-1185">Reference proteome</keyword>
<keyword evidence="4 9" id="KW-0597">Phosphoprotein</keyword>
<evidence type="ECO:0000256" key="4">
    <source>
        <dbReference type="ARBA" id="ARBA00022553"/>
    </source>
</evidence>
<dbReference type="KEGG" id="hhg:XM38_010540"/>
<gene>
    <name evidence="12" type="ORF">XM38_010540</name>
</gene>
<dbReference type="SMART" id="SM00387">
    <property type="entry name" value="HATPase_c"/>
    <property type="match status" value="1"/>
</dbReference>
<name>A0A1Z3HIH9_9CYAN</name>
<feature type="modified residue" description="4-aspartylphosphate" evidence="9">
    <location>
        <position position="586"/>
    </location>
</feature>
<dbReference type="GO" id="GO:0000155">
    <property type="term" value="F:phosphorelay sensor kinase activity"/>
    <property type="evidence" value="ECO:0007669"/>
    <property type="project" value="InterPro"/>
</dbReference>
<dbReference type="RefSeq" id="WP_088429264.1">
    <property type="nucleotide sequence ID" value="NZ_CP021983.2"/>
</dbReference>
<dbReference type="InterPro" id="IPR004358">
    <property type="entry name" value="Sig_transdc_His_kin-like_C"/>
</dbReference>
<dbReference type="InterPro" id="IPR005467">
    <property type="entry name" value="His_kinase_dom"/>
</dbReference>
<dbReference type="Pfam" id="PF02518">
    <property type="entry name" value="HATPase_c"/>
    <property type="match status" value="1"/>
</dbReference>
<dbReference type="Gene3D" id="3.40.50.2300">
    <property type="match status" value="2"/>
</dbReference>
<dbReference type="FunFam" id="3.30.565.10:FF:000010">
    <property type="entry name" value="Sensor histidine kinase RcsC"/>
    <property type="match status" value="1"/>
</dbReference>
<dbReference type="PROSITE" id="PS50109">
    <property type="entry name" value="HIS_KIN"/>
    <property type="match status" value="1"/>
</dbReference>
<evidence type="ECO:0000256" key="9">
    <source>
        <dbReference type="PROSITE-ProRule" id="PRU00169"/>
    </source>
</evidence>
<dbReference type="InterPro" id="IPR001789">
    <property type="entry name" value="Sig_transdc_resp-reg_receiver"/>
</dbReference>
<dbReference type="Gene3D" id="1.10.287.130">
    <property type="match status" value="1"/>
</dbReference>
<dbReference type="InterPro" id="IPR003661">
    <property type="entry name" value="HisK_dim/P_dom"/>
</dbReference>
<evidence type="ECO:0000256" key="5">
    <source>
        <dbReference type="ARBA" id="ARBA00022679"/>
    </source>
</evidence>
<dbReference type="SMART" id="SM00388">
    <property type="entry name" value="HisKA"/>
    <property type="match status" value="1"/>
</dbReference>
<feature type="domain" description="Histidine kinase" evidence="10">
    <location>
        <begin position="295"/>
        <end position="513"/>
    </location>
</feature>
<evidence type="ECO:0000313" key="13">
    <source>
        <dbReference type="Proteomes" id="UP000191901"/>
    </source>
</evidence>
<dbReference type="Pfam" id="PF00072">
    <property type="entry name" value="Response_reg"/>
    <property type="match status" value="2"/>
</dbReference>
<dbReference type="PANTHER" id="PTHR43547:SF2">
    <property type="entry name" value="HYBRID SIGNAL TRANSDUCTION HISTIDINE KINASE C"/>
    <property type="match status" value="1"/>
</dbReference>
<dbReference type="Gene3D" id="3.30.450.20">
    <property type="entry name" value="PAS domain"/>
    <property type="match status" value="1"/>
</dbReference>
<dbReference type="Pfam" id="PF08448">
    <property type="entry name" value="PAS_4"/>
    <property type="match status" value="1"/>
</dbReference>
<dbReference type="InterPro" id="IPR003594">
    <property type="entry name" value="HATPase_dom"/>
</dbReference>
<evidence type="ECO:0000313" key="12">
    <source>
        <dbReference type="EMBL" id="ASC70124.1"/>
    </source>
</evidence>
<dbReference type="CDD" id="cd00130">
    <property type="entry name" value="PAS"/>
    <property type="match status" value="1"/>
</dbReference>
<dbReference type="InterPro" id="IPR036890">
    <property type="entry name" value="HATPase_C_sf"/>
</dbReference>
<dbReference type="SUPFAM" id="SSF52172">
    <property type="entry name" value="CheY-like"/>
    <property type="match status" value="2"/>
</dbReference>
<dbReference type="InterPro" id="IPR035965">
    <property type="entry name" value="PAS-like_dom_sf"/>
</dbReference>
<organism evidence="12 13">
    <name type="scientific">Halomicronema hongdechloris C2206</name>
    <dbReference type="NCBI Taxonomy" id="1641165"/>
    <lineage>
        <taxon>Bacteria</taxon>
        <taxon>Bacillati</taxon>
        <taxon>Cyanobacteriota</taxon>
        <taxon>Cyanophyceae</taxon>
        <taxon>Nodosilineales</taxon>
        <taxon>Nodosilineaceae</taxon>
        <taxon>Halomicronema</taxon>
    </lineage>
</organism>
<reference evidence="12 13" key="1">
    <citation type="journal article" date="2016" name="Biochim. Biophys. Acta">
        <title>Characterization of red-shifted phycobilisomes isolated from the chlorophyll f-containing cyanobacterium Halomicronema hongdechloris.</title>
        <authorList>
            <person name="Li Y."/>
            <person name="Lin Y."/>
            <person name="Garvey C.J."/>
            <person name="Birch D."/>
            <person name="Corkery R.W."/>
            <person name="Loughlin P.C."/>
            <person name="Scheer H."/>
            <person name="Willows R.D."/>
            <person name="Chen M."/>
        </authorList>
    </citation>
    <scope>NUCLEOTIDE SEQUENCE [LARGE SCALE GENOMIC DNA]</scope>
    <source>
        <strain evidence="12 13">C2206</strain>
    </source>
</reference>
<comment type="catalytic activity">
    <reaction evidence="1">
        <text>ATP + protein L-histidine = ADP + protein N-phospho-L-histidine.</text>
        <dbReference type="EC" id="2.7.13.3"/>
    </reaction>
</comment>
<evidence type="ECO:0000256" key="8">
    <source>
        <dbReference type="ARBA" id="ARBA00074306"/>
    </source>
</evidence>
<evidence type="ECO:0000256" key="7">
    <source>
        <dbReference type="ARBA" id="ARBA00023012"/>
    </source>
</evidence>
<dbReference type="AlphaFoldDB" id="A0A1Z3HIH9"/>
<dbReference type="Pfam" id="PF00512">
    <property type="entry name" value="HisKA"/>
    <property type="match status" value="1"/>
</dbReference>
<evidence type="ECO:0000256" key="6">
    <source>
        <dbReference type="ARBA" id="ARBA00022777"/>
    </source>
</evidence>
<evidence type="ECO:0000259" key="10">
    <source>
        <dbReference type="PROSITE" id="PS50109"/>
    </source>
</evidence>
<dbReference type="STRING" id="1641165.XM38_04820"/>
<evidence type="ECO:0000256" key="2">
    <source>
        <dbReference type="ARBA" id="ARBA00006402"/>
    </source>
</evidence>
<keyword evidence="5" id="KW-0808">Transferase</keyword>
<keyword evidence="6" id="KW-0418">Kinase</keyword>
<dbReference type="SUPFAM" id="SSF55874">
    <property type="entry name" value="ATPase domain of HSP90 chaperone/DNA topoisomerase II/histidine kinase"/>
    <property type="match status" value="1"/>
</dbReference>
<dbReference type="CDD" id="cd00156">
    <property type="entry name" value="REC"/>
    <property type="match status" value="1"/>
</dbReference>
<proteinExistence type="inferred from homology"/>
<dbReference type="InterPro" id="IPR000014">
    <property type="entry name" value="PAS"/>
</dbReference>
<evidence type="ECO:0000259" key="11">
    <source>
        <dbReference type="PROSITE" id="PS50110"/>
    </source>
</evidence>
<dbReference type="EMBL" id="CP021983">
    <property type="protein sequence ID" value="ASC70124.1"/>
    <property type="molecule type" value="Genomic_DNA"/>
</dbReference>
<dbReference type="SUPFAM" id="SSF47384">
    <property type="entry name" value="Homodimeric domain of signal transducing histidine kinase"/>
    <property type="match status" value="1"/>
</dbReference>
<keyword evidence="7" id="KW-0902">Two-component regulatory system</keyword>
<dbReference type="Proteomes" id="UP000191901">
    <property type="component" value="Chromosome"/>
</dbReference>
<dbReference type="EC" id="2.7.13.3" evidence="3"/>
<dbReference type="SUPFAM" id="SSF55785">
    <property type="entry name" value="PYP-like sensor domain (PAS domain)"/>
    <property type="match status" value="1"/>
</dbReference>
<accession>A0A1Z3HIH9</accession>
<dbReference type="CDD" id="cd00082">
    <property type="entry name" value="HisKA"/>
    <property type="match status" value="1"/>
</dbReference>
<sequence>MAQSQILLLEDIAFDIETIRTALDSGGIESNMICVDNRQDFIAALQATSIDLVLADYALPNFDGLAALDIIRGQYPHIPFILVSGLMGEELAIETLKQGATDYVLKQRLGRLVPAVKRALNETAERRARYRAEQALQESEDRFRASVEIMLDCFGIYSAIRNTSRQIQDFRIEYLNTAACQQLGQDPWTVIGQRLSEQFPMYQAMGLVDAYAQVVETGQPLVQESLLYEDDQAEVLATALDVRAAKLGDSVVVTWRNITDRKLSEQERESLLAREQAAREEAEAASRVKDEFLATLSHELRTPLNAMQGWLQLLQRRRLDEGTATRALATIQRNVEALRRLIEDVLDVSRIIRGKLKLTVTPLDVAPVVLAATETILPAAEAKQIDLQTQLAATATLVLGDRNRLQQIIWNLLSNAIKFTPEGGRVDIRLEVLNHYVQIQVQDSGKGIEPEFLPHIFERFRQADSSTTRRHMGLGLGLAIVRHLVELHGGLVRADSPGLGQGATFTMLLPQLSQTSSDTWAEGNMASQAMASLKNCRILIVDDQADARELYTTFFKGLRANVKAVATATEALTLQDSFRPDVLVSDVCRPGMQGYELIQQIRQRYLIPAIALMQAAVPEEKRQVLAAGFQIYLSKPVEMQQLADAIAHLTYSDATTPGNQPSS</sequence>
<dbReference type="InterPro" id="IPR036097">
    <property type="entry name" value="HisK_dim/P_sf"/>
</dbReference>
<feature type="modified residue" description="4-aspartylphosphate" evidence="9">
    <location>
        <position position="56"/>
    </location>
</feature>
<comment type="similarity">
    <text evidence="2">In the N-terminal section; belongs to the phytochrome family.</text>
</comment>
<dbReference type="SMART" id="SM00448">
    <property type="entry name" value="REC"/>
    <property type="match status" value="2"/>
</dbReference>
<dbReference type="PRINTS" id="PR00344">
    <property type="entry name" value="BCTRLSENSOR"/>
</dbReference>
<evidence type="ECO:0000256" key="1">
    <source>
        <dbReference type="ARBA" id="ARBA00000085"/>
    </source>
</evidence>
<dbReference type="FunFam" id="1.10.287.130:FF:000001">
    <property type="entry name" value="Two-component sensor histidine kinase"/>
    <property type="match status" value="1"/>
</dbReference>
<dbReference type="PROSITE" id="PS50110">
    <property type="entry name" value="RESPONSE_REGULATORY"/>
    <property type="match status" value="2"/>
</dbReference>
<dbReference type="InterPro" id="IPR011006">
    <property type="entry name" value="CheY-like_superfamily"/>
</dbReference>
<dbReference type="PANTHER" id="PTHR43547">
    <property type="entry name" value="TWO-COMPONENT HISTIDINE KINASE"/>
    <property type="match status" value="1"/>
</dbReference>
<dbReference type="Gene3D" id="3.30.565.10">
    <property type="entry name" value="Histidine kinase-like ATPase, C-terminal domain"/>
    <property type="match status" value="1"/>
</dbReference>